<comment type="caution">
    <text evidence="1">The sequence shown here is derived from an EMBL/GenBank/DDBJ whole genome shotgun (WGS) entry which is preliminary data.</text>
</comment>
<name>A0ABT3GU90_9RHOB</name>
<dbReference type="Proteomes" id="UP001208938">
    <property type="component" value="Unassembled WGS sequence"/>
</dbReference>
<keyword evidence="1" id="KW-0966">Cell projection</keyword>
<sequence length="126" mass="13805">MSVAAHAHTSYGHHARALKTPRDIEYDVLARITGRIQTHIPHARGRTGAALTEALNDNRRLWAAFAADLAHPENAFPADLRARMFYLAEFTLRHTLQVLSGNASADVLVDINTAVMRGLRPGGRTA</sequence>
<dbReference type="NCBIfam" id="NF009435">
    <property type="entry name" value="PRK12794.1"/>
    <property type="match status" value="1"/>
</dbReference>
<evidence type="ECO:0000313" key="2">
    <source>
        <dbReference type="Proteomes" id="UP001208938"/>
    </source>
</evidence>
<proteinExistence type="predicted"/>
<dbReference type="EMBL" id="JAPDFL010000001">
    <property type="protein sequence ID" value="MCW1931080.1"/>
    <property type="molecule type" value="Genomic_DNA"/>
</dbReference>
<keyword evidence="2" id="KW-1185">Reference proteome</keyword>
<gene>
    <name evidence="1" type="primary">flaF</name>
    <name evidence="1" type="ORF">OKW52_02050</name>
</gene>
<dbReference type="InterPro" id="IPR010845">
    <property type="entry name" value="FlaF"/>
</dbReference>
<evidence type="ECO:0000313" key="1">
    <source>
        <dbReference type="EMBL" id="MCW1931080.1"/>
    </source>
</evidence>
<dbReference type="RefSeq" id="WP_264504230.1">
    <property type="nucleotide sequence ID" value="NZ_JAPDFL010000001.1"/>
</dbReference>
<accession>A0ABT3GU90</accession>
<keyword evidence="1" id="KW-0282">Flagellum</keyword>
<keyword evidence="1" id="KW-0969">Cilium</keyword>
<organism evidence="1 2">
    <name type="scientific">Pararhodobacter zhoushanensis</name>
    <dbReference type="NCBI Taxonomy" id="2479545"/>
    <lineage>
        <taxon>Bacteria</taxon>
        <taxon>Pseudomonadati</taxon>
        <taxon>Pseudomonadota</taxon>
        <taxon>Alphaproteobacteria</taxon>
        <taxon>Rhodobacterales</taxon>
        <taxon>Paracoccaceae</taxon>
        <taxon>Pararhodobacter</taxon>
    </lineage>
</organism>
<reference evidence="1 2" key="1">
    <citation type="submission" date="2022-10" db="EMBL/GenBank/DDBJ databases">
        <title>Pararhodobacter sp. nov., isolated from marine algae.</title>
        <authorList>
            <person name="Choi B.J."/>
            <person name="Kim J.M."/>
            <person name="Lee J.K."/>
            <person name="Choi D.G."/>
            <person name="Jeon C.O."/>
        </authorList>
    </citation>
    <scope>NUCLEOTIDE SEQUENCE [LARGE SCALE GENOMIC DNA]</scope>
    <source>
        <strain evidence="1 2">ZQ420</strain>
    </source>
</reference>
<protein>
    <submittedName>
        <fullName evidence="1">Flagellar biosynthesis regulator FlaF</fullName>
    </submittedName>
</protein>
<dbReference type="Pfam" id="PF07309">
    <property type="entry name" value="FlaF"/>
    <property type="match status" value="1"/>
</dbReference>